<evidence type="ECO:0000256" key="6">
    <source>
        <dbReference type="ARBA" id="ARBA00023136"/>
    </source>
</evidence>
<proteinExistence type="predicted"/>
<dbReference type="InterPro" id="IPR050189">
    <property type="entry name" value="MFS_Efflux_Transporters"/>
</dbReference>
<accession>A0A0R1GSX6</accession>
<evidence type="ECO:0000256" key="1">
    <source>
        <dbReference type="ARBA" id="ARBA00004651"/>
    </source>
</evidence>
<dbReference type="OrthoDB" id="9788453at2"/>
<dbReference type="InterPro" id="IPR036259">
    <property type="entry name" value="MFS_trans_sf"/>
</dbReference>
<keyword evidence="10" id="KW-1185">Reference proteome</keyword>
<feature type="transmembrane region" description="Helical" evidence="7">
    <location>
        <begin position="203"/>
        <end position="222"/>
    </location>
</feature>
<keyword evidence="2" id="KW-0813">Transport</keyword>
<feature type="transmembrane region" description="Helical" evidence="7">
    <location>
        <begin position="329"/>
        <end position="354"/>
    </location>
</feature>
<dbReference type="GO" id="GO:0022857">
    <property type="term" value="F:transmembrane transporter activity"/>
    <property type="evidence" value="ECO:0007669"/>
    <property type="project" value="InterPro"/>
</dbReference>
<dbReference type="AlphaFoldDB" id="A0A0R1GSX6"/>
<feature type="transmembrane region" description="Helical" evidence="7">
    <location>
        <begin position="162"/>
        <end position="182"/>
    </location>
</feature>
<dbReference type="eggNOG" id="COG2814">
    <property type="taxonomic scope" value="Bacteria"/>
</dbReference>
<dbReference type="Proteomes" id="UP000051176">
    <property type="component" value="Unassembled WGS sequence"/>
</dbReference>
<dbReference type="PATRIC" id="fig|1267003.4.peg.555"/>
<evidence type="ECO:0000256" key="7">
    <source>
        <dbReference type="SAM" id="Phobius"/>
    </source>
</evidence>
<evidence type="ECO:0000256" key="2">
    <source>
        <dbReference type="ARBA" id="ARBA00022448"/>
    </source>
</evidence>
<keyword evidence="5 7" id="KW-1133">Transmembrane helix</keyword>
<feature type="transmembrane region" description="Helical" evidence="7">
    <location>
        <begin position="98"/>
        <end position="119"/>
    </location>
</feature>
<feature type="transmembrane region" description="Helical" evidence="7">
    <location>
        <begin position="131"/>
        <end position="156"/>
    </location>
</feature>
<evidence type="ECO:0000256" key="4">
    <source>
        <dbReference type="ARBA" id="ARBA00022692"/>
    </source>
</evidence>
<dbReference type="STRING" id="357278.IV61_GL000600"/>
<dbReference type="Pfam" id="PF07690">
    <property type="entry name" value="MFS_1"/>
    <property type="match status" value="1"/>
</dbReference>
<dbReference type="Gene3D" id="1.20.1250.20">
    <property type="entry name" value="MFS general substrate transporter like domains"/>
    <property type="match status" value="1"/>
</dbReference>
<feature type="transmembrane region" description="Helical" evidence="7">
    <location>
        <begin position="42"/>
        <end position="62"/>
    </location>
</feature>
<dbReference type="PANTHER" id="PTHR43124:SF3">
    <property type="entry name" value="CHLORAMPHENICOL EFFLUX PUMP RV0191"/>
    <property type="match status" value="1"/>
</dbReference>
<keyword evidence="6 7" id="KW-0472">Membrane</keyword>
<feature type="transmembrane region" description="Helical" evidence="7">
    <location>
        <begin position="270"/>
        <end position="288"/>
    </location>
</feature>
<gene>
    <name evidence="9" type="ORF">FD07_GL000517</name>
</gene>
<evidence type="ECO:0000256" key="5">
    <source>
        <dbReference type="ARBA" id="ARBA00022989"/>
    </source>
</evidence>
<feature type="transmembrane region" description="Helical" evidence="7">
    <location>
        <begin position="294"/>
        <end position="317"/>
    </location>
</feature>
<comment type="subcellular location">
    <subcellularLocation>
        <location evidence="1">Cell membrane</location>
        <topology evidence="1">Multi-pass membrane protein</topology>
    </subcellularLocation>
</comment>
<dbReference type="InterPro" id="IPR020846">
    <property type="entry name" value="MFS_dom"/>
</dbReference>
<name>A0A0R1GSX6_9LACO</name>
<dbReference type="EMBL" id="AZCZ01000016">
    <property type="protein sequence ID" value="KRK36777.1"/>
    <property type="molecule type" value="Genomic_DNA"/>
</dbReference>
<evidence type="ECO:0000313" key="9">
    <source>
        <dbReference type="EMBL" id="KRK36777.1"/>
    </source>
</evidence>
<feature type="transmembrane region" description="Helical" evidence="7">
    <location>
        <begin position="242"/>
        <end position="258"/>
    </location>
</feature>
<organism evidence="9 10">
    <name type="scientific">Levilactobacillus parabrevis ATCC 53295</name>
    <dbReference type="NCBI Taxonomy" id="1267003"/>
    <lineage>
        <taxon>Bacteria</taxon>
        <taxon>Bacillati</taxon>
        <taxon>Bacillota</taxon>
        <taxon>Bacilli</taxon>
        <taxon>Lactobacillales</taxon>
        <taxon>Lactobacillaceae</taxon>
        <taxon>Levilactobacillus</taxon>
    </lineage>
</organism>
<comment type="caution">
    <text evidence="9">The sequence shown here is derived from an EMBL/GenBank/DDBJ whole genome shotgun (WGS) entry which is preliminary data.</text>
</comment>
<dbReference type="RefSeq" id="WP_020089418.1">
    <property type="nucleotide sequence ID" value="NZ_AZCZ01000016.1"/>
</dbReference>
<feature type="transmembrane region" description="Helical" evidence="7">
    <location>
        <begin position="9"/>
        <end position="30"/>
    </location>
</feature>
<feature type="transmembrane region" description="Helical" evidence="7">
    <location>
        <begin position="74"/>
        <end position="92"/>
    </location>
</feature>
<feature type="domain" description="Major facilitator superfamily (MFS) profile" evidence="8">
    <location>
        <begin position="7"/>
        <end position="385"/>
    </location>
</feature>
<keyword evidence="4 7" id="KW-0812">Transmembrane</keyword>
<evidence type="ECO:0000259" key="8">
    <source>
        <dbReference type="PROSITE" id="PS50850"/>
    </source>
</evidence>
<dbReference type="CDD" id="cd17324">
    <property type="entry name" value="MFS_NepI_like"/>
    <property type="match status" value="1"/>
</dbReference>
<dbReference type="PANTHER" id="PTHR43124">
    <property type="entry name" value="PURINE EFFLUX PUMP PBUE"/>
    <property type="match status" value="1"/>
</dbReference>
<evidence type="ECO:0000256" key="3">
    <source>
        <dbReference type="ARBA" id="ARBA00022475"/>
    </source>
</evidence>
<sequence length="395" mass="42178">MSKYRLQTIIFVLTSFMLGCNEFIVVGVISDISKSLNVSVATVGYLVTIFATVFAVSTPFITVLTNRFSRYKTLMVLVLIFLAGNTLSGFATSYAMLLVMRVVTASVAGAIESFIIAFANDIAPHDKRAVLIAWISAGFSIASVIGVPIGVAISTADSWHTAFHVISGITLVTALLLAWLLPRNVAQTKGGVKDQLVFLTDKRVYLGIAVNLFMAATMYAYYTYIRPLITTSMGFDLTSLNWLLFALGIMSIISNRLSGALAERNGLSKLPWFYVADMLLLVALPIALNSQVAGFGILLILTLIVTIAGAPIQIHFLDVAAESYPQATMLASSVSAISFNIGISVGSATASLMLSQVGLQNISFGAAGYALVSLILVVVLNRVIAAHQQSVALEK</sequence>
<dbReference type="PROSITE" id="PS51257">
    <property type="entry name" value="PROKAR_LIPOPROTEIN"/>
    <property type="match status" value="1"/>
</dbReference>
<dbReference type="SUPFAM" id="SSF103473">
    <property type="entry name" value="MFS general substrate transporter"/>
    <property type="match status" value="1"/>
</dbReference>
<protein>
    <submittedName>
        <fullName evidence="9">Arabinose efflux permease</fullName>
    </submittedName>
</protein>
<dbReference type="InterPro" id="IPR011701">
    <property type="entry name" value="MFS"/>
</dbReference>
<keyword evidence="3" id="KW-1003">Cell membrane</keyword>
<dbReference type="PROSITE" id="PS50850">
    <property type="entry name" value="MFS"/>
    <property type="match status" value="1"/>
</dbReference>
<reference evidence="9 10" key="1">
    <citation type="journal article" date="2015" name="Genome Announc.">
        <title>Expanding the biotechnology potential of lactobacilli through comparative genomics of 213 strains and associated genera.</title>
        <authorList>
            <person name="Sun Z."/>
            <person name="Harris H.M."/>
            <person name="McCann A."/>
            <person name="Guo C."/>
            <person name="Argimon S."/>
            <person name="Zhang W."/>
            <person name="Yang X."/>
            <person name="Jeffery I.B."/>
            <person name="Cooney J.C."/>
            <person name="Kagawa T.F."/>
            <person name="Liu W."/>
            <person name="Song Y."/>
            <person name="Salvetti E."/>
            <person name="Wrobel A."/>
            <person name="Rasinkangas P."/>
            <person name="Parkhill J."/>
            <person name="Rea M.C."/>
            <person name="O'Sullivan O."/>
            <person name="Ritari J."/>
            <person name="Douillard F.P."/>
            <person name="Paul Ross R."/>
            <person name="Yang R."/>
            <person name="Briner A.E."/>
            <person name="Felis G.E."/>
            <person name="de Vos W.M."/>
            <person name="Barrangou R."/>
            <person name="Klaenhammer T.R."/>
            <person name="Caufield P.W."/>
            <person name="Cui Y."/>
            <person name="Zhang H."/>
            <person name="O'Toole P.W."/>
        </authorList>
    </citation>
    <scope>NUCLEOTIDE SEQUENCE [LARGE SCALE GENOMIC DNA]</scope>
    <source>
        <strain evidence="9 10">ATCC 53295</strain>
    </source>
</reference>
<dbReference type="GO" id="GO:0005886">
    <property type="term" value="C:plasma membrane"/>
    <property type="evidence" value="ECO:0007669"/>
    <property type="project" value="UniProtKB-SubCell"/>
</dbReference>
<evidence type="ECO:0000313" key="10">
    <source>
        <dbReference type="Proteomes" id="UP000051176"/>
    </source>
</evidence>
<feature type="transmembrane region" description="Helical" evidence="7">
    <location>
        <begin position="366"/>
        <end position="385"/>
    </location>
</feature>